<reference evidence="3 4" key="1">
    <citation type="submission" date="2011-08" db="EMBL/GenBank/DDBJ databases">
        <title>The Genome Sequence of Alistipes indistinctus YIT 12060.</title>
        <authorList>
            <consortium name="The Broad Institute Genome Sequencing Platform"/>
            <person name="Earl A."/>
            <person name="Ward D."/>
            <person name="Feldgarden M."/>
            <person name="Gevers D."/>
            <person name="Morotomi M."/>
            <person name="Young S.K."/>
            <person name="Zeng Q."/>
            <person name="Gargeya S."/>
            <person name="Fitzgerald M."/>
            <person name="Haas B."/>
            <person name="Abouelleil A."/>
            <person name="Alvarado L."/>
            <person name="Arachchi H.M."/>
            <person name="Berlin A."/>
            <person name="Brown A."/>
            <person name="Chapman S.B."/>
            <person name="Chen Z."/>
            <person name="Dunbar C."/>
            <person name="Freedman E."/>
            <person name="Gearin G."/>
            <person name="Gellesch M."/>
            <person name="Goldberg J."/>
            <person name="Griggs A."/>
            <person name="Gujja S."/>
            <person name="Heiman D."/>
            <person name="Howarth C."/>
            <person name="Larson L."/>
            <person name="Lui A."/>
            <person name="MacDonald P.J.P."/>
            <person name="Montmayeur A."/>
            <person name="Murphy C."/>
            <person name="Neiman D."/>
            <person name="Pearson M."/>
            <person name="Priest M."/>
            <person name="Roberts A."/>
            <person name="Saif S."/>
            <person name="Shea T."/>
            <person name="Shenoy N."/>
            <person name="Sisk P."/>
            <person name="Stolte C."/>
            <person name="Sykes S."/>
            <person name="Wortman J."/>
            <person name="Nusbaum C."/>
            <person name="Birren B."/>
        </authorList>
    </citation>
    <scope>NUCLEOTIDE SEQUENCE [LARGE SCALE GENOMIC DNA]</scope>
    <source>
        <strain evidence="3 4">YIT 12060</strain>
    </source>
</reference>
<dbReference type="Pfam" id="PF16820">
    <property type="entry name" value="PKD_3"/>
    <property type="match status" value="1"/>
</dbReference>
<evidence type="ECO:0000313" key="4">
    <source>
        <dbReference type="Proteomes" id="UP000006008"/>
    </source>
</evidence>
<dbReference type="InterPro" id="IPR035986">
    <property type="entry name" value="PKD_dom_sf"/>
</dbReference>
<dbReference type="PATRIC" id="fig|742725.3.peg.554"/>
<name>G5H6E7_9BACT</name>
<feature type="chain" id="PRO_5003477720" description="PKD domain-containing protein" evidence="1">
    <location>
        <begin position="24"/>
        <end position="398"/>
    </location>
</feature>
<evidence type="ECO:0000313" key="3">
    <source>
        <dbReference type="EMBL" id="EHB93241.1"/>
    </source>
</evidence>
<dbReference type="HOGENOM" id="CLU_032634_0_0_10"/>
<proteinExistence type="predicted"/>
<dbReference type="GeneID" id="92816925"/>
<protein>
    <recommendedName>
        <fullName evidence="2">PKD domain-containing protein</fullName>
    </recommendedName>
</protein>
<dbReference type="EMBL" id="ADLD01000004">
    <property type="protein sequence ID" value="EHB93241.1"/>
    <property type="molecule type" value="Genomic_DNA"/>
</dbReference>
<evidence type="ECO:0000259" key="2">
    <source>
        <dbReference type="PROSITE" id="PS50093"/>
    </source>
</evidence>
<dbReference type="Gene3D" id="2.60.40.10">
    <property type="entry name" value="Immunoglobulins"/>
    <property type="match status" value="1"/>
</dbReference>
<dbReference type="SUPFAM" id="SSF49299">
    <property type="entry name" value="PKD domain"/>
    <property type="match status" value="1"/>
</dbReference>
<organism evidence="3 4">
    <name type="scientific">Alistipes indistinctus YIT 12060</name>
    <dbReference type="NCBI Taxonomy" id="742725"/>
    <lineage>
        <taxon>Bacteria</taxon>
        <taxon>Pseudomonadati</taxon>
        <taxon>Bacteroidota</taxon>
        <taxon>Bacteroidia</taxon>
        <taxon>Bacteroidales</taxon>
        <taxon>Rikenellaceae</taxon>
        <taxon>Alistipes</taxon>
    </lineage>
</organism>
<dbReference type="PROSITE" id="PS50093">
    <property type="entry name" value="PKD"/>
    <property type="match status" value="1"/>
</dbReference>
<accession>G5H6E7</accession>
<comment type="caution">
    <text evidence="3">The sequence shown here is derived from an EMBL/GenBank/DDBJ whole genome shotgun (WGS) entry which is preliminary data.</text>
</comment>
<dbReference type="InterPro" id="IPR022409">
    <property type="entry name" value="PKD/Chitinase_dom"/>
</dbReference>
<dbReference type="CDD" id="cd00146">
    <property type="entry name" value="PKD"/>
    <property type="match status" value="1"/>
</dbReference>
<dbReference type="InterPro" id="IPR013783">
    <property type="entry name" value="Ig-like_fold"/>
</dbReference>
<dbReference type="InterPro" id="IPR041696">
    <property type="entry name" value="PKD_3"/>
</dbReference>
<dbReference type="PROSITE" id="PS51257">
    <property type="entry name" value="PROKAR_LIPOPROTEIN"/>
    <property type="match status" value="1"/>
</dbReference>
<feature type="domain" description="PKD" evidence="2">
    <location>
        <begin position="58"/>
        <end position="112"/>
    </location>
</feature>
<sequence length="398" mass="43077">MKQFLILSLALCLSAAVFSSCNNEDNTPEAPSISFKDNTDGTFYAKAGFPLTITPQVENGDGAQYSWTLGGQQVGTSATYTFQSDETGTYALTLTVKTAGGEATQQLSVTVEPVDVHYRPATQNSLAACNAVYEYTPAPGQFINEPQSGFKNENTPEAACAYALERMGKSAYVSLGGFGGYLIVGFDHSIYNEKGADFSIAGNSFSGSSEPGIVYVMQDENGNGKPDDTWYELKGSEYGKPETLKDYSVTYYKPQSAGTDIRWEDNEGNEGMVYYLPGFHKQDTYYPAWITADSYTLSGTRLATNSDWEEGTGWVNKAYDWGYADNFSPKDGTGSNADGTGARVNNFEIDNAVKADGTPAGLRHIDFVKIQTGVHFTTESIGELSTEVLDVKDLHAGK</sequence>
<feature type="signal peptide" evidence="1">
    <location>
        <begin position="1"/>
        <end position="23"/>
    </location>
</feature>
<dbReference type="RefSeq" id="WP_009133313.1">
    <property type="nucleotide sequence ID" value="NZ_CP102250.1"/>
</dbReference>
<keyword evidence="4" id="KW-1185">Reference proteome</keyword>
<dbReference type="Proteomes" id="UP000006008">
    <property type="component" value="Unassembled WGS sequence"/>
</dbReference>
<dbReference type="eggNOG" id="COG3291">
    <property type="taxonomic scope" value="Bacteria"/>
</dbReference>
<dbReference type="OrthoDB" id="975810at2"/>
<dbReference type="STRING" id="742725.HMPREF9450_00507"/>
<gene>
    <name evidence="3" type="ORF">HMPREF9450_00507</name>
</gene>
<keyword evidence="1" id="KW-0732">Signal</keyword>
<dbReference type="AlphaFoldDB" id="G5H6E7"/>
<evidence type="ECO:0000256" key="1">
    <source>
        <dbReference type="SAM" id="SignalP"/>
    </source>
</evidence>
<dbReference type="SMART" id="SM00089">
    <property type="entry name" value="PKD"/>
    <property type="match status" value="1"/>
</dbReference>
<dbReference type="InterPro" id="IPR000601">
    <property type="entry name" value="PKD_dom"/>
</dbReference>